<protein>
    <submittedName>
        <fullName evidence="10">ABC transporter permease</fullName>
    </submittedName>
</protein>
<dbReference type="PANTHER" id="PTHR11795">
    <property type="entry name" value="BRANCHED-CHAIN AMINO ACID TRANSPORT SYSTEM PERMEASE PROTEIN LIVH"/>
    <property type="match status" value="1"/>
</dbReference>
<gene>
    <name evidence="10" type="ORF">MGEO_17100</name>
</gene>
<dbReference type="Proteomes" id="UP000193926">
    <property type="component" value="Unassembled WGS sequence"/>
</dbReference>
<keyword evidence="7 9" id="KW-0472">Membrane</keyword>
<keyword evidence="4 9" id="KW-0812">Transmembrane</keyword>
<comment type="caution">
    <text evidence="10">The sequence shown here is derived from an EMBL/GenBank/DDBJ whole genome shotgun (WGS) entry which is preliminary data.</text>
</comment>
<evidence type="ECO:0000256" key="2">
    <source>
        <dbReference type="ARBA" id="ARBA00022448"/>
    </source>
</evidence>
<dbReference type="OrthoDB" id="9807115at2"/>
<reference evidence="10 11" key="1">
    <citation type="submission" date="2014-03" db="EMBL/GenBank/DDBJ databases">
        <title>The draft genome sequence of Marivita geojedonensis KCTC 23882.</title>
        <authorList>
            <person name="Lai Q."/>
            <person name="Shao Z."/>
        </authorList>
    </citation>
    <scope>NUCLEOTIDE SEQUENCE [LARGE SCALE GENOMIC DNA]</scope>
    <source>
        <strain evidence="10 11">DPG-138</strain>
    </source>
</reference>
<dbReference type="AlphaFoldDB" id="A0A1X4NH38"/>
<dbReference type="GO" id="GO:0022857">
    <property type="term" value="F:transmembrane transporter activity"/>
    <property type="evidence" value="ECO:0007669"/>
    <property type="project" value="InterPro"/>
</dbReference>
<dbReference type="InterPro" id="IPR001851">
    <property type="entry name" value="ABC_transp_permease"/>
</dbReference>
<dbReference type="Pfam" id="PF02653">
    <property type="entry name" value="BPD_transp_2"/>
    <property type="match status" value="1"/>
</dbReference>
<evidence type="ECO:0000256" key="6">
    <source>
        <dbReference type="ARBA" id="ARBA00022989"/>
    </source>
</evidence>
<dbReference type="EMBL" id="JFKC01000023">
    <property type="protein sequence ID" value="OSQ46567.1"/>
    <property type="molecule type" value="Genomic_DNA"/>
</dbReference>
<evidence type="ECO:0000256" key="1">
    <source>
        <dbReference type="ARBA" id="ARBA00004651"/>
    </source>
</evidence>
<dbReference type="RefSeq" id="WP_085640652.1">
    <property type="nucleotide sequence ID" value="NZ_JFKC01000023.1"/>
</dbReference>
<name>A0A1X4NH38_9RHOB</name>
<feature type="transmembrane region" description="Helical" evidence="9">
    <location>
        <begin position="42"/>
        <end position="61"/>
    </location>
</feature>
<dbReference type="CDD" id="cd06582">
    <property type="entry name" value="TM_PBP1_LivH_like"/>
    <property type="match status" value="1"/>
</dbReference>
<evidence type="ECO:0000256" key="7">
    <source>
        <dbReference type="ARBA" id="ARBA00023136"/>
    </source>
</evidence>
<keyword evidence="5" id="KW-0029">Amino-acid transport</keyword>
<feature type="transmembrane region" description="Helical" evidence="9">
    <location>
        <begin position="237"/>
        <end position="258"/>
    </location>
</feature>
<keyword evidence="6 9" id="KW-1133">Transmembrane helix</keyword>
<feature type="transmembrane region" description="Helical" evidence="9">
    <location>
        <begin position="270"/>
        <end position="298"/>
    </location>
</feature>
<proteinExistence type="inferred from homology"/>
<keyword evidence="2" id="KW-0813">Transport</keyword>
<evidence type="ECO:0000256" key="3">
    <source>
        <dbReference type="ARBA" id="ARBA00022475"/>
    </source>
</evidence>
<evidence type="ECO:0000256" key="9">
    <source>
        <dbReference type="SAM" id="Phobius"/>
    </source>
</evidence>
<accession>A0A1X4NH38</accession>
<evidence type="ECO:0000256" key="5">
    <source>
        <dbReference type="ARBA" id="ARBA00022970"/>
    </source>
</evidence>
<feature type="transmembrane region" description="Helical" evidence="9">
    <location>
        <begin position="16"/>
        <end position="35"/>
    </location>
</feature>
<feature type="transmembrane region" description="Helical" evidence="9">
    <location>
        <begin position="310"/>
        <end position="329"/>
    </location>
</feature>
<comment type="subcellular location">
    <subcellularLocation>
        <location evidence="1">Cell membrane</location>
        <topology evidence="1">Multi-pass membrane protein</topology>
    </subcellularLocation>
</comment>
<evidence type="ECO:0000313" key="11">
    <source>
        <dbReference type="Proteomes" id="UP000193926"/>
    </source>
</evidence>
<evidence type="ECO:0000256" key="8">
    <source>
        <dbReference type="ARBA" id="ARBA00037998"/>
    </source>
</evidence>
<comment type="similarity">
    <text evidence="8">Belongs to the binding-protein-dependent transport system permease family. LivHM subfamily.</text>
</comment>
<keyword evidence="3" id="KW-1003">Cell membrane</keyword>
<dbReference type="GO" id="GO:0005886">
    <property type="term" value="C:plasma membrane"/>
    <property type="evidence" value="ECO:0007669"/>
    <property type="project" value="UniProtKB-SubCell"/>
</dbReference>
<dbReference type="InterPro" id="IPR052157">
    <property type="entry name" value="BCAA_transport_permease"/>
</dbReference>
<keyword evidence="11" id="KW-1185">Reference proteome</keyword>
<feature type="transmembrane region" description="Helical" evidence="9">
    <location>
        <begin position="190"/>
        <end position="216"/>
    </location>
</feature>
<dbReference type="PANTHER" id="PTHR11795:SF442">
    <property type="entry name" value="ABC TRANSPORTER ATP-BINDING PROTEIN"/>
    <property type="match status" value="1"/>
</dbReference>
<evidence type="ECO:0000313" key="10">
    <source>
        <dbReference type="EMBL" id="OSQ46567.1"/>
    </source>
</evidence>
<dbReference type="STRING" id="1123756.MGEO_17100"/>
<feature type="transmembrane region" description="Helical" evidence="9">
    <location>
        <begin position="98"/>
        <end position="123"/>
    </location>
</feature>
<organism evidence="10 11">
    <name type="scientific">Marivita geojedonensis</name>
    <dbReference type="NCBI Taxonomy" id="1123756"/>
    <lineage>
        <taxon>Bacteria</taxon>
        <taxon>Pseudomonadati</taxon>
        <taxon>Pseudomonadota</taxon>
        <taxon>Alphaproteobacteria</taxon>
        <taxon>Rhodobacterales</taxon>
        <taxon>Roseobacteraceae</taxon>
        <taxon>Marivita</taxon>
    </lineage>
</organism>
<sequence>MDAIILQILNGLDKGSAYALIALGLTLIFGTLGVVNFAHGALFMIGAFCAVTLSRLLSLSHEVAIPGQTDFLGNPATRDVPYVFDIFGETVGASIIDWAVPLSILFAIPIMILVGVVMERGLIKHFYKRPHADQILVTFGLAIVLQEIIKYYYGANPIPTPAPAAFTGSFDFGAVIGFDPNTIIYPYWRLVYFAFAAVIIGAVFAFLQFTTFGMVVRAGMADRETVGLLGINIDKRFTIMFGLAAAVAGLAGVMYTPINSPNYHMGMDFLVLSFVVVVVGGMGSLPGAVLAGFLLGILESFASMREVIDIIPGINQVIIYLVAIVILLTRPRGLMGRKGVMED</sequence>
<dbReference type="GO" id="GO:0006865">
    <property type="term" value="P:amino acid transport"/>
    <property type="evidence" value="ECO:0007669"/>
    <property type="project" value="UniProtKB-KW"/>
</dbReference>
<evidence type="ECO:0000256" key="4">
    <source>
        <dbReference type="ARBA" id="ARBA00022692"/>
    </source>
</evidence>